<dbReference type="PANTHER" id="PTHR30024:SF47">
    <property type="entry name" value="TAURINE-BINDING PERIPLASMIC PROTEIN"/>
    <property type="match status" value="1"/>
</dbReference>
<dbReference type="SUPFAM" id="SSF53850">
    <property type="entry name" value="Periplasmic binding protein-like II"/>
    <property type="match status" value="1"/>
</dbReference>
<comment type="caution">
    <text evidence="5">The sequence shown here is derived from an EMBL/GenBank/DDBJ whole genome shotgun (WGS) entry which is preliminary data.</text>
</comment>
<dbReference type="Pfam" id="PF09084">
    <property type="entry name" value="NMT1"/>
    <property type="match status" value="1"/>
</dbReference>
<comment type="subcellular location">
    <subcellularLocation>
        <location evidence="1">Periplasm</location>
    </subcellularLocation>
</comment>
<dbReference type="AlphaFoldDB" id="A0A072N103"/>
<evidence type="ECO:0000313" key="5">
    <source>
        <dbReference type="EMBL" id="KEF30912.1"/>
    </source>
</evidence>
<dbReference type="GO" id="GO:0042597">
    <property type="term" value="C:periplasmic space"/>
    <property type="evidence" value="ECO:0007669"/>
    <property type="project" value="UniProtKB-SubCell"/>
</dbReference>
<dbReference type="Gene3D" id="3.40.190.10">
    <property type="entry name" value="Periplasmic binding protein-like II"/>
    <property type="match status" value="2"/>
</dbReference>
<reference evidence="5 6" key="1">
    <citation type="submission" date="2012-12" db="EMBL/GenBank/DDBJ databases">
        <title>Genome assembly of Marinobacter sp. AK21.</title>
        <authorList>
            <person name="Khatri I."/>
            <person name="Kumar R."/>
            <person name="Vaidya B."/>
            <person name="Subramanian S."/>
            <person name="Pinnaka A."/>
        </authorList>
    </citation>
    <scope>NUCLEOTIDE SEQUENCE [LARGE SCALE GENOMIC DNA]</scope>
    <source>
        <strain evidence="5 6">AK21</strain>
    </source>
</reference>
<comment type="similarity">
    <text evidence="2">Belongs to the bacterial solute-binding protein SsuA/TauA family.</text>
</comment>
<dbReference type="PANTHER" id="PTHR30024">
    <property type="entry name" value="ALIPHATIC SULFONATES-BINDING PROTEIN-RELATED"/>
    <property type="match status" value="1"/>
</dbReference>
<dbReference type="STRING" id="1137280.D777_02854"/>
<evidence type="ECO:0000256" key="1">
    <source>
        <dbReference type="ARBA" id="ARBA00004418"/>
    </source>
</evidence>
<protein>
    <submittedName>
        <fullName evidence="5">Substrate-binding protein</fullName>
    </submittedName>
</protein>
<sequence length="319" mass="34672">MHRRQFLGLSIAAGLSLGGLTGCQPGTPLRIGIHPWIGYEPLYLAEEFGWLADSVRLVKGQSSTDSLQGLMDGSLDGAALTLDETLRLHDHGVNVVVVGVADVSVGADVVMADPAIQTLRDIRGKRVAVELSGVSGVMLVELLQRAGLERNDIVEINLPVNEHPEAWRRGEVDVSICYEPTASALEGLGANRLFDSRQLPETIFDVLVVRQEKARSRKAAVKDLLQAHFAGLNHLVRNQHDAIYRVATRQNISVDAVRRALATVALPDLTANQRYLAPTGRLEAVVLKLAHIMSSEGLISEVPLNYRFCDASFLPRSVA</sequence>
<dbReference type="InterPro" id="IPR015168">
    <property type="entry name" value="SsuA/THI5"/>
</dbReference>
<keyword evidence="3" id="KW-0732">Signal</keyword>
<evidence type="ECO:0000313" key="6">
    <source>
        <dbReference type="Proteomes" id="UP000035057"/>
    </source>
</evidence>
<evidence type="ECO:0000259" key="4">
    <source>
        <dbReference type="Pfam" id="PF09084"/>
    </source>
</evidence>
<dbReference type="Proteomes" id="UP000035057">
    <property type="component" value="Unassembled WGS sequence"/>
</dbReference>
<evidence type="ECO:0000256" key="2">
    <source>
        <dbReference type="ARBA" id="ARBA00010742"/>
    </source>
</evidence>
<feature type="domain" description="SsuA/THI5-like" evidence="4">
    <location>
        <begin position="41"/>
        <end position="241"/>
    </location>
</feature>
<proteinExistence type="inferred from homology"/>
<accession>A0A072N103</accession>
<name>A0A072N103_9GAMM</name>
<dbReference type="EMBL" id="ANIE01000007">
    <property type="protein sequence ID" value="KEF30912.1"/>
    <property type="molecule type" value="Genomic_DNA"/>
</dbReference>
<evidence type="ECO:0000256" key="3">
    <source>
        <dbReference type="ARBA" id="ARBA00022729"/>
    </source>
</evidence>
<keyword evidence="6" id="KW-1185">Reference proteome</keyword>
<dbReference type="RefSeq" id="WP_036132964.1">
    <property type="nucleotide sequence ID" value="NZ_ANIE01000007.1"/>
</dbReference>
<dbReference type="OrthoDB" id="5292144at2"/>
<organism evidence="5 6">
    <name type="scientific">Marinobacter nitratireducens</name>
    <dbReference type="NCBI Taxonomy" id="1137280"/>
    <lineage>
        <taxon>Bacteria</taxon>
        <taxon>Pseudomonadati</taxon>
        <taxon>Pseudomonadota</taxon>
        <taxon>Gammaproteobacteria</taxon>
        <taxon>Pseudomonadales</taxon>
        <taxon>Marinobacteraceae</taxon>
        <taxon>Marinobacter</taxon>
    </lineage>
</organism>
<dbReference type="PATRIC" id="fig|1137280.3.peg.2672"/>
<gene>
    <name evidence="5" type="ORF">D777_02854</name>
</gene>
<dbReference type="PROSITE" id="PS51257">
    <property type="entry name" value="PROKAR_LIPOPROTEIN"/>
    <property type="match status" value="1"/>
</dbReference>